<name>A0ABW9E3N3_9BURK</name>
<dbReference type="Proteomes" id="UP001629432">
    <property type="component" value="Unassembled WGS sequence"/>
</dbReference>
<evidence type="ECO:0000313" key="1">
    <source>
        <dbReference type="EMBL" id="MFM0641539.1"/>
    </source>
</evidence>
<dbReference type="RefSeq" id="WP_408231080.1">
    <property type="nucleotide sequence ID" value="NZ_JAQQCF010000042.1"/>
</dbReference>
<dbReference type="EMBL" id="JAQQCF010000042">
    <property type="protein sequence ID" value="MFM0641539.1"/>
    <property type="molecule type" value="Genomic_DNA"/>
</dbReference>
<gene>
    <name evidence="1" type="ORF">PQQ63_33085</name>
</gene>
<comment type="caution">
    <text evidence="1">The sequence shown here is derived from an EMBL/GenBank/DDBJ whole genome shotgun (WGS) entry which is preliminary data.</text>
</comment>
<proteinExistence type="predicted"/>
<reference evidence="1 2" key="1">
    <citation type="journal article" date="2024" name="Chem. Sci.">
        <title>Discovery of megapolipeptins by genome mining of a Burkholderiales bacteria collection.</title>
        <authorList>
            <person name="Paulo B.S."/>
            <person name="Recchia M.J.J."/>
            <person name="Lee S."/>
            <person name="Fergusson C.H."/>
            <person name="Romanowski S.B."/>
            <person name="Hernandez A."/>
            <person name="Krull N."/>
            <person name="Liu D.Y."/>
            <person name="Cavanagh H."/>
            <person name="Bos A."/>
            <person name="Gray C.A."/>
            <person name="Murphy B.T."/>
            <person name="Linington R.G."/>
            <person name="Eustaquio A.S."/>
        </authorList>
    </citation>
    <scope>NUCLEOTIDE SEQUENCE [LARGE SCALE GENOMIC DNA]</scope>
    <source>
        <strain evidence="1 2">RL17-338-BIC-A</strain>
    </source>
</reference>
<keyword evidence="2" id="KW-1185">Reference proteome</keyword>
<organism evidence="1 2">
    <name type="scientific">Paraburkholderia metrosideri</name>
    <dbReference type="NCBI Taxonomy" id="580937"/>
    <lineage>
        <taxon>Bacteria</taxon>
        <taxon>Pseudomonadati</taxon>
        <taxon>Pseudomonadota</taxon>
        <taxon>Betaproteobacteria</taxon>
        <taxon>Burkholderiales</taxon>
        <taxon>Burkholderiaceae</taxon>
        <taxon>Paraburkholderia</taxon>
    </lineage>
</organism>
<accession>A0ABW9E3N3</accession>
<protein>
    <submittedName>
        <fullName evidence="1">Uncharacterized protein</fullName>
    </submittedName>
</protein>
<sequence>MPRNQLTSIEVQMAAPLAPRAEALALRGRLLRVIAGRVFEASVE</sequence>
<evidence type="ECO:0000313" key="2">
    <source>
        <dbReference type="Proteomes" id="UP001629432"/>
    </source>
</evidence>